<dbReference type="InterPro" id="IPR008254">
    <property type="entry name" value="Flavodoxin/NO_synth"/>
</dbReference>
<dbReference type="Proteomes" id="UP000005233">
    <property type="component" value="Chromosome"/>
</dbReference>
<reference evidence="2 3" key="1">
    <citation type="journal article" date="2012" name="J. Bacteriol.">
        <title>Complete genome sequence of a thermophilic methanogen, Methanocella conradii HZ254, isolated from Chinese rice field soil.</title>
        <authorList>
            <person name="Lu Z."/>
            <person name="Lu Y."/>
        </authorList>
    </citation>
    <scope>NUCLEOTIDE SEQUENCE [LARGE SCALE GENOMIC DNA]</scope>
    <source>
        <strain evidence="3">DSM 24694 / JCM 17849 / CGMCC 1.5162 / HZ254</strain>
    </source>
</reference>
<dbReference type="EMBL" id="CP003243">
    <property type="protein sequence ID" value="AFD00823.1"/>
    <property type="molecule type" value="Genomic_DNA"/>
</dbReference>
<dbReference type="InterPro" id="IPR029039">
    <property type="entry name" value="Flavoprotein-like_sf"/>
</dbReference>
<protein>
    <submittedName>
        <fullName evidence="2">Flavodoxin</fullName>
    </submittedName>
</protein>
<dbReference type="STRING" id="1041930.Mtc_2085"/>
<dbReference type="OrthoDB" id="73155at2157"/>
<dbReference type="eggNOG" id="arCOG00519">
    <property type="taxonomic scope" value="Archaea"/>
</dbReference>
<feature type="domain" description="Flavodoxin-like" evidence="1">
    <location>
        <begin position="3"/>
        <end position="155"/>
    </location>
</feature>
<dbReference type="HOGENOM" id="CLU_143271_0_0_2"/>
<gene>
    <name evidence="2" type="ordered locus">Mtc_2085</name>
</gene>
<dbReference type="Gene3D" id="3.40.50.360">
    <property type="match status" value="1"/>
</dbReference>
<accession>H8I7F7</accession>
<evidence type="ECO:0000313" key="3">
    <source>
        <dbReference type="Proteomes" id="UP000005233"/>
    </source>
</evidence>
<dbReference type="GeneID" id="11972240"/>
<dbReference type="AlphaFoldDB" id="H8I7F7"/>
<dbReference type="PROSITE" id="PS50902">
    <property type="entry name" value="FLAVODOXIN_LIKE"/>
    <property type="match status" value="1"/>
</dbReference>
<dbReference type="InterPro" id="IPR026816">
    <property type="entry name" value="Flavodoxin_dom"/>
</dbReference>
<evidence type="ECO:0000313" key="2">
    <source>
        <dbReference type="EMBL" id="AFD00823.1"/>
    </source>
</evidence>
<dbReference type="RefSeq" id="WP_014406654.1">
    <property type="nucleotide sequence ID" value="NC_017034.1"/>
</dbReference>
<dbReference type="SUPFAM" id="SSF52218">
    <property type="entry name" value="Flavoproteins"/>
    <property type="match status" value="1"/>
</dbReference>
<dbReference type="Pfam" id="PF12724">
    <property type="entry name" value="Flavodoxin_5"/>
    <property type="match status" value="1"/>
</dbReference>
<dbReference type="GO" id="GO:0010181">
    <property type="term" value="F:FMN binding"/>
    <property type="evidence" value="ECO:0007669"/>
    <property type="project" value="InterPro"/>
</dbReference>
<evidence type="ECO:0000259" key="1">
    <source>
        <dbReference type="PROSITE" id="PS50902"/>
    </source>
</evidence>
<dbReference type="KEGG" id="mez:Mtc_2085"/>
<sequence length="155" mass="16813">MKIGIIVHSKTGHTLSVAERLKEKLGAEGHTVSIERIAPVDENERGLEKIKFERLPDISPYEALVFAAPVHAFSVSRPMQAYLGKLPGLNGKKAACFVTKSLPFKWTGGNKAISIMKKGIEAKGGKVVATGIIGWGGRGREKEIAELLEKFSKAF</sequence>
<organism evidence="2 3">
    <name type="scientific">Methanocella conradii (strain DSM 24694 / JCM 17849 / CGMCC 1.5162 / HZ254)</name>
    <dbReference type="NCBI Taxonomy" id="1041930"/>
    <lineage>
        <taxon>Archaea</taxon>
        <taxon>Methanobacteriati</taxon>
        <taxon>Methanobacteriota</taxon>
        <taxon>Stenosarchaea group</taxon>
        <taxon>Methanomicrobia</taxon>
        <taxon>Methanocellales</taxon>
        <taxon>Methanocellaceae</taxon>
        <taxon>Methanocella</taxon>
    </lineage>
</organism>
<proteinExistence type="predicted"/>
<name>H8I7F7_METCZ</name>
<keyword evidence="3" id="KW-1185">Reference proteome</keyword>